<gene>
    <name evidence="12" type="ORF">BXZ70DRAFT_936441</name>
</gene>
<evidence type="ECO:0000256" key="4">
    <source>
        <dbReference type="ARBA" id="ARBA00022824"/>
    </source>
</evidence>
<evidence type="ECO:0000256" key="5">
    <source>
        <dbReference type="ARBA" id="ARBA00022989"/>
    </source>
</evidence>
<feature type="transmembrane region" description="Helical" evidence="10">
    <location>
        <begin position="159"/>
        <end position="180"/>
    </location>
</feature>
<evidence type="ECO:0000256" key="10">
    <source>
        <dbReference type="SAM" id="Phobius"/>
    </source>
</evidence>
<comment type="caution">
    <text evidence="12">The sequence shown here is derived from an EMBL/GenBank/DDBJ whole genome shotgun (WGS) entry which is preliminary data.</text>
</comment>
<accession>A0A8K0XQQ1</accession>
<keyword evidence="13" id="KW-1185">Reference proteome</keyword>
<dbReference type="PANTHER" id="PTHR12924">
    <property type="entry name" value="TRANSLOCON-ASSOCIATED PROTEIN, ALPHA SUBUNIT"/>
    <property type="match status" value="1"/>
</dbReference>
<proteinExistence type="inferred from homology"/>
<feature type="signal peptide" evidence="11">
    <location>
        <begin position="1"/>
        <end position="22"/>
    </location>
</feature>
<protein>
    <recommendedName>
        <fullName evidence="14">Signal sequence receptor subunit alpha</fullName>
    </recommendedName>
</protein>
<comment type="subcellular location">
    <subcellularLocation>
        <location evidence="1">Endoplasmic reticulum membrane</location>
        <topology evidence="1">Single-pass type I membrane protein</topology>
    </subcellularLocation>
</comment>
<name>A0A8K0XQQ1_9AGAR</name>
<keyword evidence="3 11" id="KW-0732">Signal</keyword>
<evidence type="ECO:0000313" key="13">
    <source>
        <dbReference type="Proteomes" id="UP000813824"/>
    </source>
</evidence>
<keyword evidence="5 10" id="KW-1133">Transmembrane helix</keyword>
<sequence>MRFQTLLGYGAGFAALWNFAAAVAAPADAPEPNVLAVASFVEENVFGHVVNGESNKLFVLVENKSGQNITLENIAGSFHNPQTGKLIKNTTSLSYKLPLVDGAKLSLPYQFHSEFKPGDIKLNVWLEHTADGHKYRVTAYDSIVTIVEPEGSIFDIKLWITYLIVLGLIGGAGYFTYLSFVPQPKKRKAAPTVSAPVGPVTATGAGGYQEEWIPEHHLKKPKAKRTKSGAAASGDETSGTELSGTEGRKRKGKK</sequence>
<organism evidence="12 13">
    <name type="scientific">Cristinia sonorae</name>
    <dbReference type="NCBI Taxonomy" id="1940300"/>
    <lineage>
        <taxon>Eukaryota</taxon>
        <taxon>Fungi</taxon>
        <taxon>Dikarya</taxon>
        <taxon>Basidiomycota</taxon>
        <taxon>Agaricomycotina</taxon>
        <taxon>Agaricomycetes</taxon>
        <taxon>Agaricomycetidae</taxon>
        <taxon>Agaricales</taxon>
        <taxon>Pleurotineae</taxon>
        <taxon>Stephanosporaceae</taxon>
        <taxon>Cristinia</taxon>
    </lineage>
</organism>
<dbReference type="GO" id="GO:0005789">
    <property type="term" value="C:endoplasmic reticulum membrane"/>
    <property type="evidence" value="ECO:0007669"/>
    <property type="project" value="UniProtKB-SubCell"/>
</dbReference>
<evidence type="ECO:0000256" key="8">
    <source>
        <dbReference type="ARBA" id="ARBA00038311"/>
    </source>
</evidence>
<dbReference type="InterPro" id="IPR005595">
    <property type="entry name" value="TRAP_alpha"/>
</dbReference>
<reference evidence="12" key="1">
    <citation type="journal article" date="2021" name="New Phytol.">
        <title>Evolutionary innovations through gain and loss of genes in the ectomycorrhizal Boletales.</title>
        <authorList>
            <person name="Wu G."/>
            <person name="Miyauchi S."/>
            <person name="Morin E."/>
            <person name="Kuo A."/>
            <person name="Drula E."/>
            <person name="Varga T."/>
            <person name="Kohler A."/>
            <person name="Feng B."/>
            <person name="Cao Y."/>
            <person name="Lipzen A."/>
            <person name="Daum C."/>
            <person name="Hundley H."/>
            <person name="Pangilinan J."/>
            <person name="Johnson J."/>
            <person name="Barry K."/>
            <person name="LaButti K."/>
            <person name="Ng V."/>
            <person name="Ahrendt S."/>
            <person name="Min B."/>
            <person name="Choi I.G."/>
            <person name="Park H."/>
            <person name="Plett J.M."/>
            <person name="Magnuson J."/>
            <person name="Spatafora J.W."/>
            <person name="Nagy L.G."/>
            <person name="Henrissat B."/>
            <person name="Grigoriev I.V."/>
            <person name="Yang Z.L."/>
            <person name="Xu J."/>
            <person name="Martin F.M."/>
        </authorList>
    </citation>
    <scope>NUCLEOTIDE SEQUENCE</scope>
    <source>
        <strain evidence="12">KKN 215</strain>
    </source>
</reference>
<dbReference type="EMBL" id="JAEVFJ010000014">
    <property type="protein sequence ID" value="KAH8100904.1"/>
    <property type="molecule type" value="Genomic_DNA"/>
</dbReference>
<evidence type="ECO:0000256" key="3">
    <source>
        <dbReference type="ARBA" id="ARBA00022729"/>
    </source>
</evidence>
<evidence type="ECO:0000256" key="9">
    <source>
        <dbReference type="SAM" id="MobiDB-lite"/>
    </source>
</evidence>
<dbReference type="OrthoDB" id="1926781at2759"/>
<comment type="similarity">
    <text evidence="8">Belongs to the IRC22 family.</text>
</comment>
<feature type="compositionally biased region" description="Basic residues" evidence="9">
    <location>
        <begin position="217"/>
        <end position="227"/>
    </location>
</feature>
<dbReference type="Pfam" id="PF03896">
    <property type="entry name" value="TRAP_alpha"/>
    <property type="match status" value="1"/>
</dbReference>
<dbReference type="Proteomes" id="UP000813824">
    <property type="component" value="Unassembled WGS sequence"/>
</dbReference>
<evidence type="ECO:0008006" key="14">
    <source>
        <dbReference type="Google" id="ProtNLM"/>
    </source>
</evidence>
<feature type="chain" id="PRO_5035466534" description="Signal sequence receptor subunit alpha" evidence="11">
    <location>
        <begin position="23"/>
        <end position="254"/>
    </location>
</feature>
<keyword evidence="6 10" id="KW-0472">Membrane</keyword>
<evidence type="ECO:0000256" key="6">
    <source>
        <dbReference type="ARBA" id="ARBA00023136"/>
    </source>
</evidence>
<dbReference type="AlphaFoldDB" id="A0A8K0XQQ1"/>
<dbReference type="PANTHER" id="PTHR12924:SF0">
    <property type="entry name" value="TRANSLOCON-ASSOCIATED PROTEIN SUBUNIT ALPHA"/>
    <property type="match status" value="1"/>
</dbReference>
<evidence type="ECO:0000256" key="11">
    <source>
        <dbReference type="SAM" id="SignalP"/>
    </source>
</evidence>
<keyword evidence="4" id="KW-0256">Endoplasmic reticulum</keyword>
<comment type="function">
    <text evidence="7">Is probably involved in a pathway contributing to genomic integrity.</text>
</comment>
<keyword evidence="2 10" id="KW-0812">Transmembrane</keyword>
<evidence type="ECO:0000313" key="12">
    <source>
        <dbReference type="EMBL" id="KAH8100904.1"/>
    </source>
</evidence>
<evidence type="ECO:0000256" key="7">
    <source>
        <dbReference type="ARBA" id="ARBA00037565"/>
    </source>
</evidence>
<evidence type="ECO:0000256" key="1">
    <source>
        <dbReference type="ARBA" id="ARBA00004115"/>
    </source>
</evidence>
<evidence type="ECO:0000256" key="2">
    <source>
        <dbReference type="ARBA" id="ARBA00022692"/>
    </source>
</evidence>
<feature type="region of interest" description="Disordered" evidence="9">
    <location>
        <begin position="211"/>
        <end position="254"/>
    </location>
</feature>